<feature type="transmembrane region" description="Helical" evidence="7">
    <location>
        <begin position="231"/>
        <end position="252"/>
    </location>
</feature>
<evidence type="ECO:0000256" key="1">
    <source>
        <dbReference type="ARBA" id="ARBA00004651"/>
    </source>
</evidence>
<evidence type="ECO:0000259" key="8">
    <source>
        <dbReference type="Pfam" id="PF19053"/>
    </source>
</evidence>
<evidence type="ECO:0000256" key="4">
    <source>
        <dbReference type="ARBA" id="ARBA00022692"/>
    </source>
</evidence>
<comment type="subcellular location">
    <subcellularLocation>
        <location evidence="1">Cell membrane</location>
        <topology evidence="1">Multi-pass membrane protein</topology>
    </subcellularLocation>
</comment>
<feature type="transmembrane region" description="Helical" evidence="7">
    <location>
        <begin position="199"/>
        <end position="219"/>
    </location>
</feature>
<dbReference type="InterPro" id="IPR024962">
    <property type="entry name" value="YukD-like"/>
</dbReference>
<feature type="transmembrane region" description="Helical" evidence="7">
    <location>
        <begin position="145"/>
        <end position="164"/>
    </location>
</feature>
<accession>A0ABU0X9F0</accession>
<feature type="transmembrane region" description="Helical" evidence="7">
    <location>
        <begin position="171"/>
        <end position="193"/>
    </location>
</feature>
<evidence type="ECO:0000313" key="9">
    <source>
        <dbReference type="EMBL" id="MDQ2588766.1"/>
    </source>
</evidence>
<feature type="transmembrane region" description="Helical" evidence="7">
    <location>
        <begin position="432"/>
        <end position="457"/>
    </location>
</feature>
<dbReference type="RefSeq" id="WP_306750427.1">
    <property type="nucleotide sequence ID" value="NZ_NSDM01000022.1"/>
</dbReference>
<sequence length="462" mass="47675">MTAAAALCRVTVVGPAGKADLAVPVATPVAELIPVLVEHVVPEEERGAEYGSWVLQRLGEAPLDPDGTPETLDWLDGDQFHLSPAEDPLPELDFDDVAEGMATAIGRQGDRWSDAANRRLFLGLSAVVLATIGAALFAAPATMAFALTAGALALVLLVASVAVARTSGDRPLSAIAGVAGCGFAWLTGLIGLAGPDGEVAPVGVLVGAVAALACSLLPLVLQRLVVRDLPVVPFGVVVVLALGAVLAGWLLLGVGLSGTQTAAVTGTTFFLLTLFTPKIATRAARLRGPQLPRTAEELQIDVEPEPAADLVARTRQADQYLTMLAVGAAPVLAVAVPVLFTDAGWAGHVMAGLLTALLLLRAREFRNVVQRTALSLAGTWCALSQVVVLLALLEPVWRISGLGALLGVAVLLVAAALRPLHRRPLPLWGHLANVLEICAGIAVLPVLLQVLAVYAWARGLAG</sequence>
<evidence type="ECO:0000256" key="3">
    <source>
        <dbReference type="ARBA" id="ARBA00022475"/>
    </source>
</evidence>
<proteinExistence type="inferred from homology"/>
<dbReference type="Proteomes" id="UP001225605">
    <property type="component" value="Unassembled WGS sequence"/>
</dbReference>
<organism evidence="9 10">
    <name type="scientific">Saccharothrix yanglingensis</name>
    <dbReference type="NCBI Taxonomy" id="659496"/>
    <lineage>
        <taxon>Bacteria</taxon>
        <taxon>Bacillati</taxon>
        <taxon>Actinomycetota</taxon>
        <taxon>Actinomycetes</taxon>
        <taxon>Pseudonocardiales</taxon>
        <taxon>Pseudonocardiaceae</taxon>
        <taxon>Saccharothrix</taxon>
    </lineage>
</organism>
<keyword evidence="6 7" id="KW-0472">Membrane</keyword>
<keyword evidence="3" id="KW-1003">Cell membrane</keyword>
<dbReference type="EMBL" id="NSDM01000022">
    <property type="protein sequence ID" value="MDQ2588766.1"/>
    <property type="molecule type" value="Genomic_DNA"/>
</dbReference>
<comment type="caution">
    <text evidence="9">The sequence shown here is derived from an EMBL/GenBank/DDBJ whole genome shotgun (WGS) entry which is preliminary data.</text>
</comment>
<feature type="transmembrane region" description="Helical" evidence="7">
    <location>
        <begin position="258"/>
        <end position="277"/>
    </location>
</feature>
<evidence type="ECO:0000313" key="10">
    <source>
        <dbReference type="Proteomes" id="UP001225605"/>
    </source>
</evidence>
<dbReference type="InterPro" id="IPR006707">
    <property type="entry name" value="T7SS_EccD"/>
</dbReference>
<feature type="transmembrane region" description="Helical" evidence="7">
    <location>
        <begin position="374"/>
        <end position="393"/>
    </location>
</feature>
<dbReference type="NCBIfam" id="TIGR03920">
    <property type="entry name" value="T7SS_EccD"/>
    <property type="match status" value="1"/>
</dbReference>
<keyword evidence="5 7" id="KW-1133">Transmembrane helix</keyword>
<evidence type="ECO:0000256" key="2">
    <source>
        <dbReference type="ARBA" id="ARBA00006162"/>
    </source>
</evidence>
<reference evidence="9 10" key="1">
    <citation type="submission" date="2017-06" db="EMBL/GenBank/DDBJ databases">
        <title>Cultured bacterium strain Saccharothrix yanglingensis Hhs.015.</title>
        <authorList>
            <person name="Xia Y."/>
        </authorList>
    </citation>
    <scope>NUCLEOTIDE SEQUENCE [LARGE SCALE GENOMIC DNA]</scope>
    <source>
        <strain evidence="9 10">Hhs.015</strain>
    </source>
</reference>
<evidence type="ECO:0000256" key="5">
    <source>
        <dbReference type="ARBA" id="ARBA00022989"/>
    </source>
</evidence>
<keyword evidence="10" id="KW-1185">Reference proteome</keyword>
<feature type="transmembrane region" description="Helical" evidence="7">
    <location>
        <begin position="399"/>
        <end position="420"/>
    </location>
</feature>
<gene>
    <name evidence="9" type="primary">eccD</name>
    <name evidence="9" type="ORF">CKY47_33435</name>
</gene>
<dbReference type="Pfam" id="PF19053">
    <property type="entry name" value="EccD"/>
    <property type="match status" value="1"/>
</dbReference>
<evidence type="ECO:0000256" key="6">
    <source>
        <dbReference type="ARBA" id="ARBA00023136"/>
    </source>
</evidence>
<protein>
    <submittedName>
        <fullName evidence="9">Type VII secretion integral membrane protein EccD</fullName>
    </submittedName>
</protein>
<dbReference type="InterPro" id="IPR044049">
    <property type="entry name" value="EccD_transm"/>
</dbReference>
<feature type="transmembrane region" description="Helical" evidence="7">
    <location>
        <begin position="345"/>
        <end position="362"/>
    </location>
</feature>
<feature type="domain" description="EccD-like transmembrane" evidence="8">
    <location>
        <begin position="118"/>
        <end position="460"/>
    </location>
</feature>
<keyword evidence="4 7" id="KW-0812">Transmembrane</keyword>
<comment type="similarity">
    <text evidence="2">Belongs to the EccD/Snm4 family.</text>
</comment>
<feature type="transmembrane region" description="Helical" evidence="7">
    <location>
        <begin position="120"/>
        <end position="139"/>
    </location>
</feature>
<dbReference type="Pfam" id="PF08817">
    <property type="entry name" value="YukD"/>
    <property type="match status" value="1"/>
</dbReference>
<feature type="transmembrane region" description="Helical" evidence="7">
    <location>
        <begin position="320"/>
        <end position="339"/>
    </location>
</feature>
<name>A0ABU0X9F0_9PSEU</name>
<dbReference type="Gene3D" id="3.10.20.90">
    <property type="entry name" value="Phosphatidylinositol 3-kinase Catalytic Subunit, Chain A, domain 1"/>
    <property type="match status" value="1"/>
</dbReference>
<evidence type="ECO:0000256" key="7">
    <source>
        <dbReference type="SAM" id="Phobius"/>
    </source>
</evidence>